<keyword evidence="2 5" id="KW-0812">Transmembrane</keyword>
<dbReference type="AlphaFoldDB" id="D3TB17"/>
<comment type="subcellular location">
    <subcellularLocation>
        <location evidence="1">Membrane</location>
        <topology evidence="1">Multi-pass membrane protein</topology>
    </subcellularLocation>
</comment>
<organism evidence="7 8">
    <name type="scientific">Aciduliprofundum boonei (strain DSM 19572 / T469)</name>
    <dbReference type="NCBI Taxonomy" id="439481"/>
    <lineage>
        <taxon>Archaea</taxon>
        <taxon>Methanobacteriati</taxon>
        <taxon>Thermoplasmatota</taxon>
        <taxon>DHVE2 group</taxon>
        <taxon>Candidatus Aciduliprofundum</taxon>
    </lineage>
</organism>
<dbReference type="GO" id="GO:0016020">
    <property type="term" value="C:membrane"/>
    <property type="evidence" value="ECO:0007669"/>
    <property type="project" value="UniProtKB-SubCell"/>
</dbReference>
<dbReference type="Proteomes" id="UP000001400">
    <property type="component" value="Chromosome"/>
</dbReference>
<keyword evidence="4 5" id="KW-0472">Membrane</keyword>
<evidence type="ECO:0000313" key="8">
    <source>
        <dbReference type="Proteomes" id="UP000001400"/>
    </source>
</evidence>
<protein>
    <submittedName>
        <fullName evidence="7">RDD domain containing protein</fullName>
    </submittedName>
</protein>
<sequence>MQTGFDIMEYDKALRTLWAKRISASFIDFVITFAIAYELAWVFNWSIESVLFIWQGIIWFVYSAIFDAINGKTPGKYIFRIRAVSFIGSLDVWKAIGRNATKLNWIIYIADIIAGLSTEGEPRQRFSERFLDSLVISEFKEERKIKTFKIEEEKEEFELPE</sequence>
<gene>
    <name evidence="7" type="ordered locus">Aboo_1490</name>
</gene>
<proteinExistence type="predicted"/>
<name>D3TB17_ACIB4</name>
<keyword evidence="8" id="KW-1185">Reference proteome</keyword>
<evidence type="ECO:0000256" key="1">
    <source>
        <dbReference type="ARBA" id="ARBA00004141"/>
    </source>
</evidence>
<evidence type="ECO:0000259" key="6">
    <source>
        <dbReference type="Pfam" id="PF06271"/>
    </source>
</evidence>
<dbReference type="EMBL" id="CP001941">
    <property type="protein sequence ID" value="ADD09296.1"/>
    <property type="molecule type" value="Genomic_DNA"/>
</dbReference>
<evidence type="ECO:0000313" key="7">
    <source>
        <dbReference type="EMBL" id="ADD09296.1"/>
    </source>
</evidence>
<evidence type="ECO:0000256" key="4">
    <source>
        <dbReference type="ARBA" id="ARBA00023136"/>
    </source>
</evidence>
<dbReference type="InterPro" id="IPR010432">
    <property type="entry name" value="RDD"/>
</dbReference>
<keyword evidence="3 5" id="KW-1133">Transmembrane helix</keyword>
<dbReference type="Pfam" id="PF06271">
    <property type="entry name" value="RDD"/>
    <property type="match status" value="1"/>
</dbReference>
<dbReference type="KEGG" id="abi:Aboo_1490"/>
<dbReference type="HOGENOM" id="CLU_1639870_0_0_2"/>
<reference evidence="7" key="1">
    <citation type="submission" date="2010-02" db="EMBL/GenBank/DDBJ databases">
        <title>Complete sequence of Aciduliprofundum boonei T469.</title>
        <authorList>
            <consortium name="US DOE Joint Genome Institute"/>
            <person name="Lucas S."/>
            <person name="Copeland A."/>
            <person name="Lapidus A."/>
            <person name="Cheng J.-F."/>
            <person name="Bruce D."/>
            <person name="Goodwin L."/>
            <person name="Pitluck S."/>
            <person name="Saunders E."/>
            <person name="Detter J.C."/>
            <person name="Han C."/>
            <person name="Tapia R."/>
            <person name="Land M."/>
            <person name="Hauser L."/>
            <person name="Kyrpides N."/>
            <person name="Mikhailova N."/>
            <person name="Flores G."/>
            <person name="Reysenbach A.-L."/>
            <person name="Woyke T."/>
        </authorList>
    </citation>
    <scope>NUCLEOTIDE SEQUENCE</scope>
    <source>
        <strain evidence="7">T469</strain>
    </source>
</reference>
<feature type="transmembrane region" description="Helical" evidence="5">
    <location>
        <begin position="21"/>
        <end position="43"/>
    </location>
</feature>
<feature type="transmembrane region" description="Helical" evidence="5">
    <location>
        <begin position="49"/>
        <end position="69"/>
    </location>
</feature>
<feature type="domain" description="RDD" evidence="6">
    <location>
        <begin position="18"/>
        <end position="109"/>
    </location>
</feature>
<evidence type="ECO:0000256" key="3">
    <source>
        <dbReference type="ARBA" id="ARBA00022989"/>
    </source>
</evidence>
<accession>D3TB17</accession>
<evidence type="ECO:0000256" key="2">
    <source>
        <dbReference type="ARBA" id="ARBA00022692"/>
    </source>
</evidence>
<evidence type="ECO:0000256" key="5">
    <source>
        <dbReference type="SAM" id="Phobius"/>
    </source>
</evidence>